<protein>
    <submittedName>
        <fullName evidence="1">Uncharacterized protein</fullName>
    </submittedName>
</protein>
<dbReference type="RefSeq" id="WP_404672476.1">
    <property type="nucleotide sequence ID" value="NZ_JBJDPD010000055.1"/>
</dbReference>
<dbReference type="Proteomes" id="UP001620234">
    <property type="component" value="Unassembled WGS sequence"/>
</dbReference>
<reference evidence="1 2" key="1">
    <citation type="submission" date="2024-11" db="EMBL/GenBank/DDBJ databases">
        <title>The Natural Products Discovery Center: Release of the First 8490 Sequenced Strains for Exploring Actinobacteria Biosynthetic Diversity.</title>
        <authorList>
            <person name="Kalkreuter E."/>
            <person name="Kautsar S.A."/>
            <person name="Yang D."/>
            <person name="Bader C.D."/>
            <person name="Teijaro C.N."/>
            <person name="Fluegel L."/>
            <person name="Davis C.M."/>
            <person name="Simpson J.R."/>
            <person name="Lauterbach L."/>
            <person name="Steele A.D."/>
            <person name="Gui C."/>
            <person name="Meng S."/>
            <person name="Li G."/>
            <person name="Viehrig K."/>
            <person name="Ye F."/>
            <person name="Su P."/>
            <person name="Kiefer A.F."/>
            <person name="Nichols A."/>
            <person name="Cepeda A.J."/>
            <person name="Yan W."/>
            <person name="Fan B."/>
            <person name="Jiang Y."/>
            <person name="Adhikari A."/>
            <person name="Zheng C.-J."/>
            <person name="Schuster L."/>
            <person name="Cowan T.M."/>
            <person name="Smanski M.J."/>
            <person name="Chevrette M.G."/>
            <person name="De Carvalho L.P.S."/>
            <person name="Shen B."/>
        </authorList>
    </citation>
    <scope>NUCLEOTIDE SEQUENCE [LARGE SCALE GENOMIC DNA]</scope>
    <source>
        <strain evidence="1 2">NPDC077433</strain>
    </source>
</reference>
<dbReference type="EMBL" id="JBJDPD010000055">
    <property type="protein sequence ID" value="MFK4002291.1"/>
    <property type="molecule type" value="Genomic_DNA"/>
</dbReference>
<sequence length="319" mass="37448">MTAGVISEGDVASEFEFNLKRDVYWTMRNDYLRKYLWMTGCYGVRVFFYEAYLDDGAEVQQLLNGDSYYNEVIGNGWGELDIREVDGKLLLQLWASVIAISPVLCNEQDIYSLIWPGDSQPITRKQVRDIRSNKYAYLDDRFLEKYEKNKVFNAVPFKVYNNFSSCPSYKGQWGFRDCKRVGRNIIKVPFYELYRDVPDQEIYHAHQYAVSEKEFIARDSVEEHIVSKVDRLLLQLIELSEKLPELVKAVNGEIILPSQFIEFNRDSYNSEGFKDFPIFQRMAQVAPLDMYQQDFLSRCKTLNEIIVRLKVGTLRKVLR</sequence>
<accession>A0ABW8LBL9</accession>
<proteinExistence type="predicted"/>
<name>A0ABW8LBL9_9GAMM</name>
<organism evidence="1 2">
    <name type="scientific">Psychrobacter namhaensis</name>
    <dbReference type="NCBI Taxonomy" id="292734"/>
    <lineage>
        <taxon>Bacteria</taxon>
        <taxon>Pseudomonadati</taxon>
        <taxon>Pseudomonadota</taxon>
        <taxon>Gammaproteobacteria</taxon>
        <taxon>Moraxellales</taxon>
        <taxon>Moraxellaceae</taxon>
        <taxon>Psychrobacter</taxon>
    </lineage>
</organism>
<evidence type="ECO:0000313" key="1">
    <source>
        <dbReference type="EMBL" id="MFK4002291.1"/>
    </source>
</evidence>
<keyword evidence="2" id="KW-1185">Reference proteome</keyword>
<comment type="caution">
    <text evidence="1">The sequence shown here is derived from an EMBL/GenBank/DDBJ whole genome shotgun (WGS) entry which is preliminary data.</text>
</comment>
<gene>
    <name evidence="1" type="ORF">ACI2I3_13245</name>
</gene>
<evidence type="ECO:0000313" key="2">
    <source>
        <dbReference type="Proteomes" id="UP001620234"/>
    </source>
</evidence>